<dbReference type="InterPro" id="IPR000504">
    <property type="entry name" value="RRM_dom"/>
</dbReference>
<dbReference type="InterPro" id="IPR012677">
    <property type="entry name" value="Nucleotide-bd_a/b_plait_sf"/>
</dbReference>
<organism evidence="4 5">
    <name type="scientific">Suillus fuscotomentosus</name>
    <dbReference type="NCBI Taxonomy" id="1912939"/>
    <lineage>
        <taxon>Eukaryota</taxon>
        <taxon>Fungi</taxon>
        <taxon>Dikarya</taxon>
        <taxon>Basidiomycota</taxon>
        <taxon>Agaricomycotina</taxon>
        <taxon>Agaricomycetes</taxon>
        <taxon>Agaricomycetidae</taxon>
        <taxon>Boletales</taxon>
        <taxon>Suillineae</taxon>
        <taxon>Suillaceae</taxon>
        <taxon>Suillus</taxon>
    </lineage>
</organism>
<reference evidence="4" key="1">
    <citation type="journal article" date="2020" name="New Phytol.">
        <title>Comparative genomics reveals dynamic genome evolution in host specialist ectomycorrhizal fungi.</title>
        <authorList>
            <person name="Lofgren L.A."/>
            <person name="Nguyen N.H."/>
            <person name="Vilgalys R."/>
            <person name="Ruytinx J."/>
            <person name="Liao H.L."/>
            <person name="Branco S."/>
            <person name="Kuo A."/>
            <person name="LaButti K."/>
            <person name="Lipzen A."/>
            <person name="Andreopoulos W."/>
            <person name="Pangilinan J."/>
            <person name="Riley R."/>
            <person name="Hundley H."/>
            <person name="Na H."/>
            <person name="Barry K."/>
            <person name="Grigoriev I.V."/>
            <person name="Stajich J.E."/>
            <person name="Kennedy P.G."/>
        </authorList>
    </citation>
    <scope>NUCLEOTIDE SEQUENCE</scope>
    <source>
        <strain evidence="4">FC203</strain>
    </source>
</reference>
<dbReference type="GeneID" id="64667326"/>
<keyword evidence="1 2" id="KW-0694">RNA-binding</keyword>
<dbReference type="PROSITE" id="PS50102">
    <property type="entry name" value="RRM"/>
    <property type="match status" value="1"/>
</dbReference>
<evidence type="ECO:0000256" key="2">
    <source>
        <dbReference type="PROSITE-ProRule" id="PRU00176"/>
    </source>
</evidence>
<dbReference type="AlphaFoldDB" id="A0AAD4DUA8"/>
<evidence type="ECO:0000313" key="4">
    <source>
        <dbReference type="EMBL" id="KAG1894080.1"/>
    </source>
</evidence>
<dbReference type="Gene3D" id="3.30.70.330">
    <property type="match status" value="1"/>
</dbReference>
<accession>A0AAD4DUA8</accession>
<dbReference type="PANTHER" id="PTHR48025:SF1">
    <property type="entry name" value="RRM DOMAIN-CONTAINING PROTEIN"/>
    <property type="match status" value="1"/>
</dbReference>
<keyword evidence="5" id="KW-1185">Reference proteome</keyword>
<proteinExistence type="predicted"/>
<evidence type="ECO:0000256" key="1">
    <source>
        <dbReference type="ARBA" id="ARBA00022884"/>
    </source>
</evidence>
<dbReference type="Proteomes" id="UP001195769">
    <property type="component" value="Unassembled WGS sequence"/>
</dbReference>
<gene>
    <name evidence="4" type="ORF">F5891DRAFT_737525</name>
</gene>
<protein>
    <recommendedName>
        <fullName evidence="3">RRM domain-containing protein</fullName>
    </recommendedName>
</protein>
<evidence type="ECO:0000259" key="3">
    <source>
        <dbReference type="PROSITE" id="PS50102"/>
    </source>
</evidence>
<comment type="caution">
    <text evidence="4">The sequence shown here is derived from an EMBL/GenBank/DDBJ whole genome shotgun (WGS) entry which is preliminary data.</text>
</comment>
<dbReference type="InterPro" id="IPR035979">
    <property type="entry name" value="RBD_domain_sf"/>
</dbReference>
<sequence length="214" mass="23952">MLYAWQLTKNSWSVHVWAECSRDTGRHDGIALLRPFSIPLFIQENCLKTQHVKIRNLEGPPKMLKQLELIDQAISPQNLYVLGLPFDLTKPEFSALFSRFGTVMHAVILATVDNASRRRGFVVMSSHEEAKRAMNALSRTQIKGHTLDVSWAVVQRSQDDADRTMMLASSNPSESLPEMEFDHQPAPPTISSPQYAFLEVAGIELADSSLCSGQ</sequence>
<dbReference type="GO" id="GO:0005634">
    <property type="term" value="C:nucleus"/>
    <property type="evidence" value="ECO:0007669"/>
    <property type="project" value="TreeGrafter"/>
</dbReference>
<dbReference type="SMART" id="SM00360">
    <property type="entry name" value="RRM"/>
    <property type="match status" value="1"/>
</dbReference>
<dbReference type="Pfam" id="PF00076">
    <property type="entry name" value="RRM_1"/>
    <property type="match status" value="1"/>
</dbReference>
<name>A0AAD4DUA8_9AGAM</name>
<dbReference type="GO" id="GO:0003729">
    <property type="term" value="F:mRNA binding"/>
    <property type="evidence" value="ECO:0007669"/>
    <property type="project" value="TreeGrafter"/>
</dbReference>
<dbReference type="InterPro" id="IPR050502">
    <property type="entry name" value="Euk_RNA-bind_prot"/>
</dbReference>
<dbReference type="PANTHER" id="PTHR48025">
    <property type="entry name" value="OS02G0815200 PROTEIN"/>
    <property type="match status" value="1"/>
</dbReference>
<dbReference type="SUPFAM" id="SSF54928">
    <property type="entry name" value="RNA-binding domain, RBD"/>
    <property type="match status" value="1"/>
</dbReference>
<dbReference type="RefSeq" id="XP_041219656.1">
    <property type="nucleotide sequence ID" value="XM_041373028.1"/>
</dbReference>
<evidence type="ECO:0000313" key="5">
    <source>
        <dbReference type="Proteomes" id="UP001195769"/>
    </source>
</evidence>
<feature type="domain" description="RRM" evidence="3">
    <location>
        <begin position="77"/>
        <end position="154"/>
    </location>
</feature>
<dbReference type="CDD" id="cd00590">
    <property type="entry name" value="RRM_SF"/>
    <property type="match status" value="1"/>
</dbReference>
<dbReference type="EMBL" id="JABBWK010000085">
    <property type="protein sequence ID" value="KAG1894080.1"/>
    <property type="molecule type" value="Genomic_DNA"/>
</dbReference>